<dbReference type="SUPFAM" id="SSF48695">
    <property type="entry name" value="Multiheme cytochromes"/>
    <property type="match status" value="1"/>
</dbReference>
<dbReference type="RefSeq" id="WP_189640042.1">
    <property type="nucleotide sequence ID" value="NZ_BMZF01000003.1"/>
</dbReference>
<keyword evidence="1" id="KW-0732">Signal</keyword>
<gene>
    <name evidence="2" type="ORF">GCM10008927_15840</name>
</gene>
<reference evidence="3" key="1">
    <citation type="journal article" date="2019" name="Int. J. Syst. Evol. Microbiol.">
        <title>The Global Catalogue of Microorganisms (GCM) 10K type strain sequencing project: providing services to taxonomists for standard genome sequencing and annotation.</title>
        <authorList>
            <consortium name="The Broad Institute Genomics Platform"/>
            <consortium name="The Broad Institute Genome Sequencing Center for Infectious Disease"/>
            <person name="Wu L."/>
            <person name="Ma J."/>
        </authorList>
    </citation>
    <scope>NUCLEOTIDE SEQUENCE [LARGE SCALE GENOMIC DNA]</scope>
    <source>
        <strain evidence="3">KCTC 32465</strain>
    </source>
</reference>
<comment type="caution">
    <text evidence="2">The sequence shown here is derived from an EMBL/GenBank/DDBJ whole genome shotgun (WGS) entry which is preliminary data.</text>
</comment>
<sequence>MNRIVKTVIFALGVMCVTAPLFAEGETDLVVTQPTTPISTEQGMAAWDRIYAVASHPRCANCHVDARNIPIWTDDATGMDRVHGMHINAGESRLGAEGLMCATCHMTSTRPNTIEHAPPHAGIPWQLAPVEFLWHGQSSVDICEQMRDADRNGGRDGAGLVEHILHDVSLGGFIAWGFNPGAGREPAPGTLQNHLDDMITWTAASMPCPND</sequence>
<dbReference type="InterPro" id="IPR036280">
    <property type="entry name" value="Multihaem_cyt_sf"/>
</dbReference>
<organism evidence="2 3">
    <name type="scientific">Paramylibacter ulvae</name>
    <dbReference type="NCBI Taxonomy" id="1651968"/>
    <lineage>
        <taxon>Bacteria</taxon>
        <taxon>Pseudomonadati</taxon>
        <taxon>Pseudomonadota</taxon>
        <taxon>Alphaproteobacteria</taxon>
        <taxon>Rhodobacterales</taxon>
        <taxon>Paracoccaceae</taxon>
        <taxon>Paramylibacter</taxon>
    </lineage>
</organism>
<dbReference type="Proteomes" id="UP000634455">
    <property type="component" value="Unassembled WGS sequence"/>
</dbReference>
<proteinExistence type="predicted"/>
<feature type="signal peptide" evidence="1">
    <location>
        <begin position="1"/>
        <end position="23"/>
    </location>
</feature>
<evidence type="ECO:0000313" key="3">
    <source>
        <dbReference type="Proteomes" id="UP000634455"/>
    </source>
</evidence>
<name>A0ABQ3D0A4_9RHOB</name>
<dbReference type="EMBL" id="BMZF01000003">
    <property type="protein sequence ID" value="GHA51326.1"/>
    <property type="molecule type" value="Genomic_DNA"/>
</dbReference>
<evidence type="ECO:0008006" key="4">
    <source>
        <dbReference type="Google" id="ProtNLM"/>
    </source>
</evidence>
<evidence type="ECO:0000313" key="2">
    <source>
        <dbReference type="EMBL" id="GHA51326.1"/>
    </source>
</evidence>
<accession>A0ABQ3D0A4</accession>
<keyword evidence="3" id="KW-1185">Reference proteome</keyword>
<evidence type="ECO:0000256" key="1">
    <source>
        <dbReference type="SAM" id="SignalP"/>
    </source>
</evidence>
<feature type="chain" id="PRO_5047439610" description="Cytochrome c domain-containing protein" evidence="1">
    <location>
        <begin position="24"/>
        <end position="211"/>
    </location>
</feature>
<protein>
    <recommendedName>
        <fullName evidence="4">Cytochrome c domain-containing protein</fullName>
    </recommendedName>
</protein>